<gene>
    <name evidence="2" type="ORF">HHL09_20390</name>
</gene>
<dbReference type="EMBL" id="CP051774">
    <property type="protein sequence ID" value="QJE98043.1"/>
    <property type="molecule type" value="Genomic_DNA"/>
</dbReference>
<dbReference type="Proteomes" id="UP000501812">
    <property type="component" value="Chromosome"/>
</dbReference>
<accession>A0A858RQ40</accession>
<keyword evidence="1" id="KW-0812">Transmembrane</keyword>
<dbReference type="RefSeq" id="WP_169456477.1">
    <property type="nucleotide sequence ID" value="NZ_CP051774.1"/>
</dbReference>
<protein>
    <recommendedName>
        <fullName evidence="4">DUF4190 domain-containing protein</fullName>
    </recommendedName>
</protein>
<keyword evidence="3" id="KW-1185">Reference proteome</keyword>
<evidence type="ECO:0000256" key="1">
    <source>
        <dbReference type="SAM" id="Phobius"/>
    </source>
</evidence>
<name>A0A858RQ40_9BACT</name>
<feature type="transmembrane region" description="Helical" evidence="1">
    <location>
        <begin position="65"/>
        <end position="86"/>
    </location>
</feature>
<evidence type="ECO:0000313" key="3">
    <source>
        <dbReference type="Proteomes" id="UP000501812"/>
    </source>
</evidence>
<proteinExistence type="predicted"/>
<feature type="transmembrane region" description="Helical" evidence="1">
    <location>
        <begin position="34"/>
        <end position="53"/>
    </location>
</feature>
<evidence type="ECO:0000313" key="2">
    <source>
        <dbReference type="EMBL" id="QJE98043.1"/>
    </source>
</evidence>
<evidence type="ECO:0008006" key="4">
    <source>
        <dbReference type="Google" id="ProtNLM"/>
    </source>
</evidence>
<dbReference type="KEGG" id="luo:HHL09_20390"/>
<dbReference type="AlphaFoldDB" id="A0A858RQ40"/>
<feature type="transmembrane region" description="Helical" evidence="1">
    <location>
        <begin position="12"/>
        <end position="28"/>
    </location>
</feature>
<sequence length="89" mass="9036">MAETTPSTRSSFSIPSIISVIAAIWSFFQGTFGGLFLAIIAIVFGLIGVMLSLSPAKRGGVVSTFSIGVGVIGIIAAVIKAIMYLLGGG</sequence>
<reference evidence="2 3" key="1">
    <citation type="submission" date="2020-04" db="EMBL/GenBank/DDBJ databases">
        <title>Luteolibacter sp. G-1-1-1 isolated from soil.</title>
        <authorList>
            <person name="Dahal R.H."/>
        </authorList>
    </citation>
    <scope>NUCLEOTIDE SEQUENCE [LARGE SCALE GENOMIC DNA]</scope>
    <source>
        <strain evidence="2 3">G-1-1-1</strain>
    </source>
</reference>
<keyword evidence="1" id="KW-0472">Membrane</keyword>
<organism evidence="2 3">
    <name type="scientific">Luteolibacter luteus</name>
    <dbReference type="NCBI Taxonomy" id="2728835"/>
    <lineage>
        <taxon>Bacteria</taxon>
        <taxon>Pseudomonadati</taxon>
        <taxon>Verrucomicrobiota</taxon>
        <taxon>Verrucomicrobiia</taxon>
        <taxon>Verrucomicrobiales</taxon>
        <taxon>Verrucomicrobiaceae</taxon>
        <taxon>Luteolibacter</taxon>
    </lineage>
</organism>
<keyword evidence="1" id="KW-1133">Transmembrane helix</keyword>